<name>A0ABW2CQB2_9ACTN</name>
<dbReference type="EMBL" id="JBHSXS010000018">
    <property type="protein sequence ID" value="MFC6883303.1"/>
    <property type="molecule type" value="Genomic_DNA"/>
</dbReference>
<gene>
    <name evidence="1" type="ORF">ACFQKB_26340</name>
</gene>
<protein>
    <submittedName>
        <fullName evidence="1">Uncharacterized protein</fullName>
    </submittedName>
</protein>
<dbReference type="RefSeq" id="WP_160822471.1">
    <property type="nucleotide sequence ID" value="NZ_JBHSXE010000001.1"/>
</dbReference>
<sequence>MRENEPRSGALWRMLRGLQRGLMYVGANAWPTAEVYAALRAASAESAAAAARRRDHRRLPPPDVITAYADLAPDERDLLLHLEEQFKRENEK</sequence>
<organism evidence="1 2">
    <name type="scientific">Actinomadura yumaensis</name>
    <dbReference type="NCBI Taxonomy" id="111807"/>
    <lineage>
        <taxon>Bacteria</taxon>
        <taxon>Bacillati</taxon>
        <taxon>Actinomycetota</taxon>
        <taxon>Actinomycetes</taxon>
        <taxon>Streptosporangiales</taxon>
        <taxon>Thermomonosporaceae</taxon>
        <taxon>Actinomadura</taxon>
    </lineage>
</organism>
<keyword evidence="2" id="KW-1185">Reference proteome</keyword>
<proteinExistence type="predicted"/>
<accession>A0ABW2CQB2</accession>
<reference evidence="2" key="1">
    <citation type="journal article" date="2019" name="Int. J. Syst. Evol. Microbiol.">
        <title>The Global Catalogue of Microorganisms (GCM) 10K type strain sequencing project: providing services to taxonomists for standard genome sequencing and annotation.</title>
        <authorList>
            <consortium name="The Broad Institute Genomics Platform"/>
            <consortium name="The Broad Institute Genome Sequencing Center for Infectious Disease"/>
            <person name="Wu L."/>
            <person name="Ma J."/>
        </authorList>
    </citation>
    <scope>NUCLEOTIDE SEQUENCE [LARGE SCALE GENOMIC DNA]</scope>
    <source>
        <strain evidence="2">JCM 3369</strain>
    </source>
</reference>
<dbReference type="Proteomes" id="UP001596380">
    <property type="component" value="Unassembled WGS sequence"/>
</dbReference>
<comment type="caution">
    <text evidence="1">The sequence shown here is derived from an EMBL/GenBank/DDBJ whole genome shotgun (WGS) entry which is preliminary data.</text>
</comment>
<evidence type="ECO:0000313" key="1">
    <source>
        <dbReference type="EMBL" id="MFC6883303.1"/>
    </source>
</evidence>
<evidence type="ECO:0000313" key="2">
    <source>
        <dbReference type="Proteomes" id="UP001596380"/>
    </source>
</evidence>